<sequence>MPFLDAIHIFFEPCVTLDVRTRLLTKSVFGREWDMTLEYVLHQPGLNAAYTSSLSIQHDLWVFLVWETEDDRHRFYKQTTGFGFMTDHLAKPPSVFLFGYAIYNELETAPDWTADVITPEIEDGEAWNYQPNAGGSQTLQLLNGHLFVARQEKDATAQLYDGNDFDYAIIALTKTVDLEGEEDTRHGLQWSRYAIELHKCEQNVYSKIVIVEAPTSIAELIEKEPWEYGLLSPDESKYSDTAYPMNLTFRPMSTLSMAEKFQPDHKDRSTARAETTDEYAMCIIEFTTSPHYVSSGASLIDDLRFKAKLEDGADGLRELSVLIDARSPDTIKFLTVWQGMSQLATWWGFLGSVCNSRWSWWTSSVPGLPKLCWEETSLTPDKQDWQEADKILEGVMFTFTDPLTPAEQKASEIRIQDLMKQVANTLYLQHRANVHQHYVFLLVWRC</sequence>
<name>A0ABR3RYM2_9PLEO</name>
<comment type="caution">
    <text evidence="1">The sequence shown here is derived from an EMBL/GenBank/DDBJ whole genome shotgun (WGS) entry which is preliminary data.</text>
</comment>
<accession>A0ABR3RYM2</accession>
<gene>
    <name evidence="1" type="ORF">SLS59_001693</name>
</gene>
<proteinExistence type="predicted"/>
<dbReference type="Proteomes" id="UP001521222">
    <property type="component" value="Unassembled WGS sequence"/>
</dbReference>
<organism evidence="1 2">
    <name type="scientific">Nothophoma quercina</name>
    <dbReference type="NCBI Taxonomy" id="749835"/>
    <lineage>
        <taxon>Eukaryota</taxon>
        <taxon>Fungi</taxon>
        <taxon>Dikarya</taxon>
        <taxon>Ascomycota</taxon>
        <taxon>Pezizomycotina</taxon>
        <taxon>Dothideomycetes</taxon>
        <taxon>Pleosporomycetidae</taxon>
        <taxon>Pleosporales</taxon>
        <taxon>Pleosporineae</taxon>
        <taxon>Didymellaceae</taxon>
        <taxon>Nothophoma</taxon>
    </lineage>
</organism>
<reference evidence="1 2" key="1">
    <citation type="submission" date="2024-02" db="EMBL/GenBank/DDBJ databases">
        <title>De novo assembly and annotation of 12 fungi associated with fruit tree decline syndrome in Ontario, Canada.</title>
        <authorList>
            <person name="Sulman M."/>
            <person name="Ellouze W."/>
            <person name="Ilyukhin E."/>
        </authorList>
    </citation>
    <scope>NUCLEOTIDE SEQUENCE [LARGE SCALE GENOMIC DNA]</scope>
    <source>
        <strain evidence="1 2">M97-236</strain>
    </source>
</reference>
<keyword evidence="2" id="KW-1185">Reference proteome</keyword>
<evidence type="ECO:0000313" key="1">
    <source>
        <dbReference type="EMBL" id="KAL1609328.1"/>
    </source>
</evidence>
<evidence type="ECO:0000313" key="2">
    <source>
        <dbReference type="Proteomes" id="UP001521222"/>
    </source>
</evidence>
<evidence type="ECO:0008006" key="3">
    <source>
        <dbReference type="Google" id="ProtNLM"/>
    </source>
</evidence>
<dbReference type="EMBL" id="JAKIXB020000004">
    <property type="protein sequence ID" value="KAL1609328.1"/>
    <property type="molecule type" value="Genomic_DNA"/>
</dbReference>
<protein>
    <recommendedName>
        <fullName evidence="3">ABM domain-containing protein</fullName>
    </recommendedName>
</protein>